<accession>A0A917YDD7</accession>
<dbReference type="Proteomes" id="UP000600365">
    <property type="component" value="Unassembled WGS sequence"/>
</dbReference>
<keyword evidence="2" id="KW-0472">Membrane</keyword>
<evidence type="ECO:0000313" key="4">
    <source>
        <dbReference type="Proteomes" id="UP000600365"/>
    </source>
</evidence>
<organism evidence="3 4">
    <name type="scientific">Streptomyces albiflavescens</name>
    <dbReference type="NCBI Taxonomy" id="1623582"/>
    <lineage>
        <taxon>Bacteria</taxon>
        <taxon>Bacillati</taxon>
        <taxon>Actinomycetota</taxon>
        <taxon>Actinomycetes</taxon>
        <taxon>Kitasatosporales</taxon>
        <taxon>Streptomycetaceae</taxon>
        <taxon>Streptomyces</taxon>
    </lineage>
</organism>
<sequence length="589" mass="62583">MSGEQEYGLRHGQEYWQERGAQAQQAAPAPQSQESFLQYPGGQQSGYQQQPGQQQPGQQQSGYQQPGQQQPGQQQSGYQQPGQQQPGQGAWQQQYPPYTAQQVPGAEPDADADYYVPHYTVLEPEPEPEPGYVLPEVPVSAWSVDNSRSAWISRGVLVLILLVQAGLSYRLDGSAFAQEAKFLMSDGTLSGLLSDAGLTGARTLSLAWALGATALLFGATRLLFNVRAGLAAAAMYSVLESTAFTGRYASLHSLSLFLLAAALWLLARTRQSSPAAVLVAAPFAALAPFAAYSAALYLPSLTVLAVLTAYRFRGAGAFVRGGLFAAATGALCFVGVALHGMPHGWNAHATDSAASLLKESAEWGGVVLSVAVIGAVGFARRARMGEMPWAEGSAPGTIRRSALGLTMCATALLAPLYQAYLGNGSSLHLHIGFGLLFAVPMAGLGISRMMGAHFRYPQIGIMIYVAALVVGMAQTRELYRPPDSAAMIGALREVVAEKGAKGSYLSDEPEISAYYLRAHTDPGQWHLAGRGTALTAAVKKGSYDAIVLRAASVPDELRGNAHYRLLAVLRPADKDSAGGQAPYRIWVKR</sequence>
<keyword evidence="4" id="KW-1185">Reference proteome</keyword>
<feature type="transmembrane region" description="Helical" evidence="2">
    <location>
        <begin position="322"/>
        <end position="341"/>
    </location>
</feature>
<feature type="transmembrane region" description="Helical" evidence="2">
    <location>
        <begin position="361"/>
        <end position="380"/>
    </location>
</feature>
<feature type="transmembrane region" description="Helical" evidence="2">
    <location>
        <begin position="286"/>
        <end position="310"/>
    </location>
</feature>
<keyword evidence="2" id="KW-1133">Transmembrane helix</keyword>
<feature type="compositionally biased region" description="Low complexity" evidence="1">
    <location>
        <begin position="21"/>
        <end position="92"/>
    </location>
</feature>
<feature type="transmembrane region" description="Helical" evidence="2">
    <location>
        <begin position="427"/>
        <end position="447"/>
    </location>
</feature>
<reference evidence="3 4" key="1">
    <citation type="journal article" date="2014" name="Int. J. Syst. Evol. Microbiol.">
        <title>Complete genome sequence of Corynebacterium casei LMG S-19264T (=DSM 44701T), isolated from a smear-ripened cheese.</title>
        <authorList>
            <consortium name="US DOE Joint Genome Institute (JGI-PGF)"/>
            <person name="Walter F."/>
            <person name="Albersmeier A."/>
            <person name="Kalinowski J."/>
            <person name="Ruckert C."/>
        </authorList>
    </citation>
    <scope>NUCLEOTIDE SEQUENCE [LARGE SCALE GENOMIC DNA]</scope>
    <source>
        <strain evidence="3 4">CGMCC 4.7111</strain>
    </source>
</reference>
<gene>
    <name evidence="3" type="ORF">GCM10011579_072340</name>
</gene>
<feature type="transmembrane region" description="Helical" evidence="2">
    <location>
        <begin position="401"/>
        <end position="421"/>
    </location>
</feature>
<feature type="region of interest" description="Disordered" evidence="1">
    <location>
        <begin position="1"/>
        <end position="92"/>
    </location>
</feature>
<evidence type="ECO:0000256" key="2">
    <source>
        <dbReference type="SAM" id="Phobius"/>
    </source>
</evidence>
<feature type="transmembrane region" description="Helical" evidence="2">
    <location>
        <begin position="245"/>
        <end position="266"/>
    </location>
</feature>
<comment type="caution">
    <text evidence="3">The sequence shown here is derived from an EMBL/GenBank/DDBJ whole genome shotgun (WGS) entry which is preliminary data.</text>
</comment>
<keyword evidence="2" id="KW-0812">Transmembrane</keyword>
<dbReference type="EMBL" id="BMMM01000016">
    <property type="protein sequence ID" value="GGN83481.1"/>
    <property type="molecule type" value="Genomic_DNA"/>
</dbReference>
<name>A0A917YDD7_9ACTN</name>
<feature type="transmembrane region" description="Helical" evidence="2">
    <location>
        <begin position="454"/>
        <end position="473"/>
    </location>
</feature>
<protein>
    <submittedName>
        <fullName evidence="3">Uncharacterized protein</fullName>
    </submittedName>
</protein>
<evidence type="ECO:0000256" key="1">
    <source>
        <dbReference type="SAM" id="MobiDB-lite"/>
    </source>
</evidence>
<dbReference type="AlphaFoldDB" id="A0A917YDD7"/>
<evidence type="ECO:0000313" key="3">
    <source>
        <dbReference type="EMBL" id="GGN83481.1"/>
    </source>
</evidence>
<feature type="compositionally biased region" description="Basic and acidic residues" evidence="1">
    <location>
        <begin position="7"/>
        <end position="17"/>
    </location>
</feature>
<feature type="transmembrane region" description="Helical" evidence="2">
    <location>
        <begin position="206"/>
        <end position="224"/>
    </location>
</feature>
<dbReference type="RefSeq" id="WP_189190318.1">
    <property type="nucleotide sequence ID" value="NZ_BMMM01000016.1"/>
</dbReference>
<proteinExistence type="predicted"/>